<keyword evidence="1" id="KW-0812">Transmembrane</keyword>
<dbReference type="AlphaFoldDB" id="A0A1I6YRW2"/>
<dbReference type="OrthoDB" id="1467145at2"/>
<feature type="transmembrane region" description="Helical" evidence="1">
    <location>
        <begin position="23"/>
        <end position="48"/>
    </location>
</feature>
<feature type="transmembrane region" description="Helical" evidence="1">
    <location>
        <begin position="155"/>
        <end position="176"/>
    </location>
</feature>
<feature type="transmembrane region" description="Helical" evidence="1">
    <location>
        <begin position="68"/>
        <end position="91"/>
    </location>
</feature>
<organism evidence="2 3">
    <name type="scientific">Lishizhenia tianjinensis</name>
    <dbReference type="NCBI Taxonomy" id="477690"/>
    <lineage>
        <taxon>Bacteria</taxon>
        <taxon>Pseudomonadati</taxon>
        <taxon>Bacteroidota</taxon>
        <taxon>Flavobacteriia</taxon>
        <taxon>Flavobacteriales</taxon>
        <taxon>Crocinitomicaceae</taxon>
        <taxon>Lishizhenia</taxon>
    </lineage>
</organism>
<protein>
    <submittedName>
        <fullName evidence="2">CysZ protein</fullName>
    </submittedName>
</protein>
<keyword evidence="3" id="KW-1185">Reference proteome</keyword>
<feature type="transmembrane region" description="Helical" evidence="1">
    <location>
        <begin position="214"/>
        <end position="235"/>
    </location>
</feature>
<reference evidence="2 3" key="1">
    <citation type="submission" date="2016-10" db="EMBL/GenBank/DDBJ databases">
        <authorList>
            <person name="de Groot N.N."/>
        </authorList>
    </citation>
    <scope>NUCLEOTIDE SEQUENCE [LARGE SCALE GENOMIC DNA]</scope>
    <source>
        <strain evidence="2 3">CGMCC 1.7005</strain>
    </source>
</reference>
<dbReference type="EMBL" id="FPAS01000001">
    <property type="protein sequence ID" value="SFT53192.1"/>
    <property type="molecule type" value="Genomic_DNA"/>
</dbReference>
<dbReference type="Proteomes" id="UP000236454">
    <property type="component" value="Unassembled WGS sequence"/>
</dbReference>
<evidence type="ECO:0000313" key="2">
    <source>
        <dbReference type="EMBL" id="SFT53192.1"/>
    </source>
</evidence>
<evidence type="ECO:0000313" key="3">
    <source>
        <dbReference type="Proteomes" id="UP000236454"/>
    </source>
</evidence>
<dbReference type="STRING" id="477690.SAMN05216474_1123"/>
<accession>A0A1I6YRW2</accession>
<evidence type="ECO:0000256" key="1">
    <source>
        <dbReference type="SAM" id="Phobius"/>
    </source>
</evidence>
<feature type="transmembrane region" description="Helical" evidence="1">
    <location>
        <begin position="122"/>
        <end position="143"/>
    </location>
</feature>
<keyword evidence="1" id="KW-1133">Transmembrane helix</keyword>
<sequence length="249" mass="28426">MQLLRNHLQSLLQSIQLLSKGKFLIFFIPGILVSFFFFLLVKIIHFIFGLLDYAGEIPWVGSSLRTGFAAMDTWSEVGLIYILQFFILTLLSPFNTLLSERIENEVTGSTFKSGWEQIIKDVIRMIGILLIGFVIDIFLFILWDLTLANLFNLDSLTPVYLLIINSFWFGFAFYDFSLERHKISSKNSYKFALNKFGYMILTGALFTLLLRLPYFGVAIGSVLMTAVATLNFLALQKASKRDCSDSLEE</sequence>
<dbReference type="RefSeq" id="WP_090247329.1">
    <property type="nucleotide sequence ID" value="NZ_FPAS01000001.1"/>
</dbReference>
<feature type="transmembrane region" description="Helical" evidence="1">
    <location>
        <begin position="188"/>
        <end position="208"/>
    </location>
</feature>
<keyword evidence="1" id="KW-0472">Membrane</keyword>
<gene>
    <name evidence="2" type="ORF">SAMN05216474_1123</name>
</gene>
<name>A0A1I6YRW2_9FLAO</name>
<proteinExistence type="predicted"/>